<proteinExistence type="predicted"/>
<comment type="caution">
    <text evidence="1">The sequence shown here is derived from an EMBL/GenBank/DDBJ whole genome shotgun (WGS) entry which is preliminary data.</text>
</comment>
<dbReference type="Proteomes" id="UP000282028">
    <property type="component" value="Unassembled WGS sequence"/>
</dbReference>
<organism evidence="1 2">
    <name type="scientific">Brevibacillus invocatus</name>
    <dbReference type="NCBI Taxonomy" id="173959"/>
    <lineage>
        <taxon>Bacteria</taxon>
        <taxon>Bacillati</taxon>
        <taxon>Bacillota</taxon>
        <taxon>Bacilli</taxon>
        <taxon>Bacillales</taxon>
        <taxon>Paenibacillaceae</taxon>
        <taxon>Brevibacillus</taxon>
    </lineage>
</organism>
<accession>A0A3M8C6A1</accession>
<sequence>MQDYDYLVKMFNSTDDKGAGHDFDLQHQPGSQDYKAVLKAFVQHELKKEIRSFITVSHSVNPRTMLVTTTDGTAIEVRMQKLNNLDHIWRVTGSNWMTPTGYASADERYRMLQIEEAPVQVREWATQWMASSDWEKHYLLLGEKTYVLIKTSESNTDSVELQDLGFWAGELSVSFQTFDYSKTADPSLISDYLLLEVDYAAEHGVSFRESYSYRE</sequence>
<evidence type="ECO:0000313" key="1">
    <source>
        <dbReference type="EMBL" id="RNB71236.1"/>
    </source>
</evidence>
<keyword evidence="2" id="KW-1185">Reference proteome</keyword>
<name>A0A3M8C6A1_9BACL</name>
<reference evidence="1 2" key="1">
    <citation type="submission" date="2018-10" db="EMBL/GenBank/DDBJ databases">
        <title>Phylogenomics of Brevibacillus.</title>
        <authorList>
            <person name="Dunlap C."/>
        </authorList>
    </citation>
    <scope>NUCLEOTIDE SEQUENCE [LARGE SCALE GENOMIC DNA]</scope>
    <source>
        <strain evidence="1 2">JCM 12215</strain>
    </source>
</reference>
<dbReference type="AlphaFoldDB" id="A0A3M8C6A1"/>
<dbReference type="EMBL" id="RHHR01000029">
    <property type="protein sequence ID" value="RNB71236.1"/>
    <property type="molecule type" value="Genomic_DNA"/>
</dbReference>
<evidence type="ECO:0000313" key="2">
    <source>
        <dbReference type="Proteomes" id="UP000282028"/>
    </source>
</evidence>
<protein>
    <submittedName>
        <fullName evidence="1">Uncharacterized protein</fullName>
    </submittedName>
</protein>
<gene>
    <name evidence="1" type="ORF">EDM52_16305</name>
</gene>